<proteinExistence type="predicted"/>
<comment type="caution">
    <text evidence="2">The sequence shown here is derived from an EMBL/GenBank/DDBJ whole genome shotgun (WGS) entry which is preliminary data.</text>
</comment>
<dbReference type="EMBL" id="JABFAE010000001">
    <property type="protein sequence ID" value="MBA0821267.1"/>
    <property type="molecule type" value="Genomic_DNA"/>
</dbReference>
<feature type="non-terminal residue" evidence="2">
    <location>
        <position position="78"/>
    </location>
</feature>
<dbReference type="AlphaFoldDB" id="A0A7J9IGL6"/>
<evidence type="ECO:0000313" key="3">
    <source>
        <dbReference type="Proteomes" id="UP000593575"/>
    </source>
</evidence>
<evidence type="ECO:0000256" key="1">
    <source>
        <dbReference type="SAM" id="Phobius"/>
    </source>
</evidence>
<keyword evidence="1" id="KW-1133">Transmembrane helix</keyword>
<dbReference type="PANTHER" id="PTHR31168">
    <property type="entry name" value="OS02G0292800 PROTEIN"/>
    <property type="match status" value="1"/>
</dbReference>
<dbReference type="PANTHER" id="PTHR31168:SF19">
    <property type="entry name" value="OS01G0683700 PROTEIN"/>
    <property type="match status" value="1"/>
</dbReference>
<keyword evidence="3" id="KW-1185">Reference proteome</keyword>
<name>A0A7J9IGL6_9ROSI</name>
<keyword evidence="1" id="KW-0472">Membrane</keyword>
<reference evidence="2 3" key="1">
    <citation type="journal article" date="2019" name="Genome Biol. Evol.">
        <title>Insights into the evolution of the New World diploid cottons (Gossypium, subgenus Houzingenia) based on genome sequencing.</title>
        <authorList>
            <person name="Grover C.E."/>
            <person name="Arick M.A. 2nd"/>
            <person name="Thrash A."/>
            <person name="Conover J.L."/>
            <person name="Sanders W.S."/>
            <person name="Peterson D.G."/>
            <person name="Frelichowski J.E."/>
            <person name="Scheffler J.A."/>
            <person name="Scheffler B.E."/>
            <person name="Wendel J.F."/>
        </authorList>
    </citation>
    <scope>NUCLEOTIDE SEQUENCE [LARGE SCALE GENOMIC DNA]</scope>
    <source>
        <strain evidence="2">6</strain>
        <tissue evidence="2">Leaf</tissue>
    </source>
</reference>
<gene>
    <name evidence="2" type="ORF">Goarm_018136</name>
</gene>
<dbReference type="Proteomes" id="UP000593575">
    <property type="component" value="Unassembled WGS sequence"/>
</dbReference>
<dbReference type="Pfam" id="PF04654">
    <property type="entry name" value="DUF599"/>
    <property type="match status" value="1"/>
</dbReference>
<sequence length="78" mass="8994">KLDFILVPAGLLPLALYHVWLLFTILKHPTRTVIGLNAESRHQWVLSMMSVRYSEYLAVIELLGVAVLEELKIFDFKI</sequence>
<organism evidence="2 3">
    <name type="scientific">Gossypium armourianum</name>
    <dbReference type="NCBI Taxonomy" id="34283"/>
    <lineage>
        <taxon>Eukaryota</taxon>
        <taxon>Viridiplantae</taxon>
        <taxon>Streptophyta</taxon>
        <taxon>Embryophyta</taxon>
        <taxon>Tracheophyta</taxon>
        <taxon>Spermatophyta</taxon>
        <taxon>Magnoliopsida</taxon>
        <taxon>eudicotyledons</taxon>
        <taxon>Gunneridae</taxon>
        <taxon>Pentapetalae</taxon>
        <taxon>rosids</taxon>
        <taxon>malvids</taxon>
        <taxon>Malvales</taxon>
        <taxon>Malvaceae</taxon>
        <taxon>Malvoideae</taxon>
        <taxon>Gossypium</taxon>
    </lineage>
</organism>
<accession>A0A7J9IGL6</accession>
<evidence type="ECO:0000313" key="2">
    <source>
        <dbReference type="EMBL" id="MBA0821267.1"/>
    </source>
</evidence>
<dbReference type="InterPro" id="IPR006747">
    <property type="entry name" value="DUF599"/>
</dbReference>
<keyword evidence="1" id="KW-0812">Transmembrane</keyword>
<protein>
    <submittedName>
        <fullName evidence="2">Uncharacterized protein</fullName>
    </submittedName>
</protein>
<feature type="transmembrane region" description="Helical" evidence="1">
    <location>
        <begin position="6"/>
        <end position="26"/>
    </location>
</feature>